<evidence type="ECO:0000256" key="5">
    <source>
        <dbReference type="ARBA" id="ARBA00022588"/>
    </source>
</evidence>
<dbReference type="CDD" id="cd08544">
    <property type="entry name" value="Reeler"/>
    <property type="match status" value="1"/>
</dbReference>
<evidence type="ECO:0000256" key="2">
    <source>
        <dbReference type="ARBA" id="ARBA00008501"/>
    </source>
</evidence>
<keyword evidence="8" id="KW-0044">Antibiotic</keyword>
<dbReference type="GO" id="GO:0016020">
    <property type="term" value="C:membrane"/>
    <property type="evidence" value="ECO:0007669"/>
    <property type="project" value="TreeGrafter"/>
</dbReference>
<dbReference type="GO" id="GO:0045087">
    <property type="term" value="P:innate immune response"/>
    <property type="evidence" value="ECO:0007669"/>
    <property type="project" value="UniProtKB-KW"/>
</dbReference>
<dbReference type="InterPro" id="IPR051237">
    <property type="entry name" value="Ferric-chelate_Red/DefProt"/>
</dbReference>
<dbReference type="PANTHER" id="PTHR45828:SF9">
    <property type="entry name" value="CELL WALL INTEGRITY AND STRESS RESPONSE COMPONENT 4-LIKE-RELATED"/>
    <property type="match status" value="1"/>
</dbReference>
<keyword evidence="4" id="KW-0929">Antimicrobial</keyword>
<evidence type="ECO:0000256" key="4">
    <source>
        <dbReference type="ARBA" id="ARBA00022529"/>
    </source>
</evidence>
<evidence type="ECO:0000256" key="9">
    <source>
        <dbReference type="SAM" id="SignalP"/>
    </source>
</evidence>
<evidence type="ECO:0000256" key="6">
    <source>
        <dbReference type="ARBA" id="ARBA00022729"/>
    </source>
</evidence>
<keyword evidence="5" id="KW-0399">Innate immunity</keyword>
<accession>A0A6B0UZE0</accession>
<evidence type="ECO:0000256" key="7">
    <source>
        <dbReference type="ARBA" id="ARBA00022859"/>
    </source>
</evidence>
<dbReference type="GO" id="GO:0005576">
    <property type="term" value="C:extracellular region"/>
    <property type="evidence" value="ECO:0007669"/>
    <property type="project" value="UniProtKB-SubCell"/>
</dbReference>
<sequence length="177" mass="19520">MSRVVTALVLLMIVDVSILALPTGAPEAACKGMVPGHRGAAMFKGARSGTYTLSQPKNHFRKGEIMNVTLVTNSNAFRGFMVKALIRGGLDDNGQFLESEKVKPISICSAATQKTSDKKFAVILHWKAPDNTTGEVRFHATVVEVFSRVFLGLHSEVIDDDDYYESHYKHFKKDAIF</sequence>
<protein>
    <submittedName>
        <fullName evidence="11">Putative reeler domain protein</fullName>
    </submittedName>
</protein>
<proteinExistence type="inferred from homology"/>
<organism evidence="11">
    <name type="scientific">Ixodes ricinus</name>
    <name type="common">Common tick</name>
    <name type="synonym">Acarus ricinus</name>
    <dbReference type="NCBI Taxonomy" id="34613"/>
    <lineage>
        <taxon>Eukaryota</taxon>
        <taxon>Metazoa</taxon>
        <taxon>Ecdysozoa</taxon>
        <taxon>Arthropoda</taxon>
        <taxon>Chelicerata</taxon>
        <taxon>Arachnida</taxon>
        <taxon>Acari</taxon>
        <taxon>Parasitiformes</taxon>
        <taxon>Ixodida</taxon>
        <taxon>Ixodoidea</taxon>
        <taxon>Ixodidae</taxon>
        <taxon>Ixodinae</taxon>
        <taxon>Ixodes</taxon>
    </lineage>
</organism>
<evidence type="ECO:0000313" key="11">
    <source>
        <dbReference type="EMBL" id="MXU95052.1"/>
    </source>
</evidence>
<dbReference type="PROSITE" id="PS51019">
    <property type="entry name" value="REELIN"/>
    <property type="match status" value="1"/>
</dbReference>
<dbReference type="InterPro" id="IPR002861">
    <property type="entry name" value="Reeler_dom"/>
</dbReference>
<dbReference type="PANTHER" id="PTHR45828">
    <property type="entry name" value="CYTOCHROME B561/FERRIC REDUCTASE TRANSMEMBRANE"/>
    <property type="match status" value="1"/>
</dbReference>
<dbReference type="GO" id="GO:0042742">
    <property type="term" value="P:defense response to bacterium"/>
    <property type="evidence" value="ECO:0007669"/>
    <property type="project" value="UniProtKB-KW"/>
</dbReference>
<dbReference type="InterPro" id="IPR042307">
    <property type="entry name" value="Reeler_sf"/>
</dbReference>
<feature type="chain" id="PRO_5025643776" evidence="9">
    <location>
        <begin position="21"/>
        <end position="177"/>
    </location>
</feature>
<evidence type="ECO:0000256" key="3">
    <source>
        <dbReference type="ARBA" id="ARBA00022525"/>
    </source>
</evidence>
<comment type="similarity">
    <text evidence="2">Belongs to the insect defense protein family.</text>
</comment>
<keyword evidence="3" id="KW-0964">Secreted</keyword>
<feature type="signal peptide" evidence="9">
    <location>
        <begin position="1"/>
        <end position="20"/>
    </location>
</feature>
<keyword evidence="6 9" id="KW-0732">Signal</keyword>
<evidence type="ECO:0000259" key="10">
    <source>
        <dbReference type="PROSITE" id="PS51019"/>
    </source>
</evidence>
<evidence type="ECO:0000256" key="1">
    <source>
        <dbReference type="ARBA" id="ARBA00004613"/>
    </source>
</evidence>
<evidence type="ECO:0000256" key="8">
    <source>
        <dbReference type="ARBA" id="ARBA00023022"/>
    </source>
</evidence>
<dbReference type="Gene3D" id="2.60.40.4060">
    <property type="entry name" value="Reeler domain"/>
    <property type="match status" value="1"/>
</dbReference>
<comment type="subcellular location">
    <subcellularLocation>
        <location evidence="1">Secreted</location>
    </subcellularLocation>
</comment>
<feature type="domain" description="Reelin" evidence="10">
    <location>
        <begin position="15"/>
        <end position="174"/>
    </location>
</feature>
<keyword evidence="7" id="KW-0391">Immunity</keyword>
<reference evidence="11" key="1">
    <citation type="submission" date="2019-12" db="EMBL/GenBank/DDBJ databases">
        <title>An insight into the sialome of adult female Ixodes ricinus ticks feeding for 6 days.</title>
        <authorList>
            <person name="Perner J."/>
            <person name="Ribeiro J.M.C."/>
        </authorList>
    </citation>
    <scope>NUCLEOTIDE SEQUENCE</scope>
    <source>
        <strain evidence="11">Semi-engorged</strain>
        <tissue evidence="11">Salivary glands</tissue>
    </source>
</reference>
<dbReference type="Pfam" id="PF02014">
    <property type="entry name" value="Reeler"/>
    <property type="match status" value="1"/>
</dbReference>
<dbReference type="AlphaFoldDB" id="A0A6B0UZE0"/>
<dbReference type="EMBL" id="GIFC01012969">
    <property type="protein sequence ID" value="MXU95052.1"/>
    <property type="molecule type" value="Transcribed_RNA"/>
</dbReference>
<name>A0A6B0UZE0_IXORI</name>